<keyword evidence="4" id="KW-1185">Reference proteome</keyword>
<comment type="subcellular location">
    <subcellularLocation>
        <location evidence="1">Plastid</location>
    </subcellularLocation>
</comment>
<name>A0AAV0FVI9_9ASTE</name>
<dbReference type="PANTHER" id="PTHR23274:SF48">
    <property type="entry name" value="ATP-DEPENDENT DNA HELICASE"/>
    <property type="match status" value="1"/>
</dbReference>
<dbReference type="PANTHER" id="PTHR23274">
    <property type="entry name" value="DNA HELICASE-RELATED"/>
    <property type="match status" value="1"/>
</dbReference>
<comment type="caution">
    <text evidence="3">The sequence shown here is derived from an EMBL/GenBank/DDBJ whole genome shotgun (WGS) entry which is preliminary data.</text>
</comment>
<sequence>MKAQAFPESPENIFWDVKNHKLTLKVGTPAMLLRNIDHSMGLCNGTRLILTKLCDHVLEEKILTGVSVGQKVLIPQLSFTPSDANLPFGFQRRQYPIMISYAMTINKSQDQSLSRVGLLLRKPVFTH</sequence>
<organism evidence="3 4">
    <name type="scientific">Cuscuta epithymum</name>
    <dbReference type="NCBI Taxonomy" id="186058"/>
    <lineage>
        <taxon>Eukaryota</taxon>
        <taxon>Viridiplantae</taxon>
        <taxon>Streptophyta</taxon>
        <taxon>Embryophyta</taxon>
        <taxon>Tracheophyta</taxon>
        <taxon>Spermatophyta</taxon>
        <taxon>Magnoliopsida</taxon>
        <taxon>eudicotyledons</taxon>
        <taxon>Gunneridae</taxon>
        <taxon>Pentapetalae</taxon>
        <taxon>asterids</taxon>
        <taxon>lamiids</taxon>
        <taxon>Solanales</taxon>
        <taxon>Convolvulaceae</taxon>
        <taxon>Cuscuteae</taxon>
        <taxon>Cuscuta</taxon>
        <taxon>Cuscuta subgen. Cuscuta</taxon>
    </lineage>
</organism>
<dbReference type="GO" id="GO:0005657">
    <property type="term" value="C:replication fork"/>
    <property type="evidence" value="ECO:0007669"/>
    <property type="project" value="TreeGrafter"/>
</dbReference>
<evidence type="ECO:0000313" key="4">
    <source>
        <dbReference type="Proteomes" id="UP001152523"/>
    </source>
</evidence>
<evidence type="ECO:0000313" key="3">
    <source>
        <dbReference type="EMBL" id="CAH9139072.1"/>
    </source>
</evidence>
<dbReference type="InterPro" id="IPR027417">
    <property type="entry name" value="P-loop_NTPase"/>
</dbReference>
<dbReference type="AlphaFoldDB" id="A0AAV0FVI9"/>
<evidence type="ECO:0000256" key="1">
    <source>
        <dbReference type="ARBA" id="ARBA00004474"/>
    </source>
</evidence>
<dbReference type="Proteomes" id="UP001152523">
    <property type="component" value="Unassembled WGS sequence"/>
</dbReference>
<dbReference type="InterPro" id="IPR049163">
    <property type="entry name" value="Pif1-like_2B_dom"/>
</dbReference>
<dbReference type="GO" id="GO:0006260">
    <property type="term" value="P:DNA replication"/>
    <property type="evidence" value="ECO:0007669"/>
    <property type="project" value="TreeGrafter"/>
</dbReference>
<protein>
    <recommendedName>
        <fullName evidence="2">DNA helicase Pif1-like 2B domain-containing protein</fullName>
    </recommendedName>
</protein>
<dbReference type="Pfam" id="PF21530">
    <property type="entry name" value="Pif1_2B_dom"/>
    <property type="match status" value="1"/>
</dbReference>
<dbReference type="GO" id="GO:0009536">
    <property type="term" value="C:plastid"/>
    <property type="evidence" value="ECO:0007669"/>
    <property type="project" value="UniProtKB-SubCell"/>
</dbReference>
<proteinExistence type="predicted"/>
<feature type="domain" description="DNA helicase Pif1-like 2B" evidence="2">
    <location>
        <begin position="19"/>
        <end position="53"/>
    </location>
</feature>
<dbReference type="SUPFAM" id="SSF52540">
    <property type="entry name" value="P-loop containing nucleoside triphosphate hydrolases"/>
    <property type="match status" value="1"/>
</dbReference>
<dbReference type="EMBL" id="CAMAPF010001015">
    <property type="protein sequence ID" value="CAH9139072.1"/>
    <property type="molecule type" value="Genomic_DNA"/>
</dbReference>
<accession>A0AAV0FVI9</accession>
<reference evidence="3" key="1">
    <citation type="submission" date="2022-07" db="EMBL/GenBank/DDBJ databases">
        <authorList>
            <person name="Macas J."/>
            <person name="Novak P."/>
            <person name="Neumann P."/>
        </authorList>
    </citation>
    <scope>NUCLEOTIDE SEQUENCE</scope>
</reference>
<gene>
    <name evidence="3" type="ORF">CEPIT_LOCUS37305</name>
</gene>
<evidence type="ECO:0000259" key="2">
    <source>
        <dbReference type="Pfam" id="PF21530"/>
    </source>
</evidence>